<evidence type="ECO:0000313" key="2">
    <source>
        <dbReference type="EMBL" id="AGA27427.1"/>
    </source>
</evidence>
<dbReference type="SUPFAM" id="SSF52317">
    <property type="entry name" value="Class I glutamine amidotransferase-like"/>
    <property type="match status" value="1"/>
</dbReference>
<dbReference type="KEGG" id="saci:Sinac_3154"/>
<dbReference type="InterPro" id="IPR029062">
    <property type="entry name" value="Class_I_gatase-like"/>
</dbReference>
<keyword evidence="3" id="KW-1185">Reference proteome</keyword>
<protein>
    <submittedName>
        <fullName evidence="2">Trehalose utilization protein</fullName>
    </submittedName>
</protein>
<dbReference type="Gene3D" id="3.40.50.880">
    <property type="match status" value="1"/>
</dbReference>
<dbReference type="HOGENOM" id="CLU_084426_0_0_0"/>
<gene>
    <name evidence="2" type="ordered locus">Sinac_3154</name>
</gene>
<reference evidence="2 3" key="1">
    <citation type="submission" date="2012-02" db="EMBL/GenBank/DDBJ databases">
        <title>Complete sequence of chromosome of Singulisphaera acidiphila DSM 18658.</title>
        <authorList>
            <consortium name="US DOE Joint Genome Institute (JGI-PGF)"/>
            <person name="Lucas S."/>
            <person name="Copeland A."/>
            <person name="Lapidus A."/>
            <person name="Glavina del Rio T."/>
            <person name="Dalin E."/>
            <person name="Tice H."/>
            <person name="Bruce D."/>
            <person name="Goodwin L."/>
            <person name="Pitluck S."/>
            <person name="Peters L."/>
            <person name="Ovchinnikova G."/>
            <person name="Chertkov O."/>
            <person name="Kyrpides N."/>
            <person name="Mavromatis K."/>
            <person name="Ivanova N."/>
            <person name="Brettin T."/>
            <person name="Detter J.C."/>
            <person name="Han C."/>
            <person name="Larimer F."/>
            <person name="Land M."/>
            <person name="Hauser L."/>
            <person name="Markowitz V."/>
            <person name="Cheng J.-F."/>
            <person name="Hugenholtz P."/>
            <person name="Woyke T."/>
            <person name="Wu D."/>
            <person name="Tindall B."/>
            <person name="Pomrenke H."/>
            <person name="Brambilla E."/>
            <person name="Klenk H.-P."/>
            <person name="Eisen J.A."/>
        </authorList>
    </citation>
    <scope>NUCLEOTIDE SEQUENCE [LARGE SCALE GENOMIC DNA]</scope>
    <source>
        <strain evidence="3">ATCC BAA-1392 / DSM 18658 / VKM B-2454 / MOB10</strain>
    </source>
</reference>
<dbReference type="AlphaFoldDB" id="L0DDW2"/>
<dbReference type="InterPro" id="IPR029010">
    <property type="entry name" value="ThuA-like"/>
</dbReference>
<dbReference type="OrthoDB" id="252909at2"/>
<name>L0DDW2_SINAD</name>
<dbReference type="STRING" id="886293.Sinac_3154"/>
<evidence type="ECO:0000313" key="3">
    <source>
        <dbReference type="Proteomes" id="UP000010798"/>
    </source>
</evidence>
<dbReference type="eggNOG" id="COG4813">
    <property type="taxonomic scope" value="Bacteria"/>
</dbReference>
<dbReference type="Proteomes" id="UP000010798">
    <property type="component" value="Chromosome"/>
</dbReference>
<feature type="domain" description="ThuA-like" evidence="1">
    <location>
        <begin position="64"/>
        <end position="254"/>
    </location>
</feature>
<dbReference type="EMBL" id="CP003364">
    <property type="protein sequence ID" value="AGA27427.1"/>
    <property type="molecule type" value="Genomic_DNA"/>
</dbReference>
<sequence>MQVDRRSFVRRTAWAGVSALGFLSERHSNRLQAAPPAAEVPLRVCVWCEGTAKKSVYPDDIDGALAKYLGRRDGVNVVRARLGDPGSGLDDKTLDNTDVLVWWGRLRHDDVPRDRVEAIVRRVTAGQLGFVALHAACASKPFRELMGTSCEPGRWREDGQPEHISIKTPDHPIAQGIAPFTLAKTDMFAEPFKVPTPETVVLVSTWDQGETMRSGLTWTIDKGRVVYLRPGHDAFPVLVHPSIRKVIGNAVLWAGHRA</sequence>
<dbReference type="RefSeq" id="WP_015246575.1">
    <property type="nucleotide sequence ID" value="NC_019892.1"/>
</dbReference>
<evidence type="ECO:0000259" key="1">
    <source>
        <dbReference type="Pfam" id="PF06283"/>
    </source>
</evidence>
<dbReference type="Pfam" id="PF06283">
    <property type="entry name" value="ThuA"/>
    <property type="match status" value="1"/>
</dbReference>
<organism evidence="2 3">
    <name type="scientific">Singulisphaera acidiphila (strain ATCC BAA-1392 / DSM 18658 / VKM B-2454 / MOB10)</name>
    <dbReference type="NCBI Taxonomy" id="886293"/>
    <lineage>
        <taxon>Bacteria</taxon>
        <taxon>Pseudomonadati</taxon>
        <taxon>Planctomycetota</taxon>
        <taxon>Planctomycetia</taxon>
        <taxon>Isosphaerales</taxon>
        <taxon>Isosphaeraceae</taxon>
        <taxon>Singulisphaera</taxon>
    </lineage>
</organism>
<proteinExistence type="predicted"/>
<accession>L0DDW2</accession>